<evidence type="ECO:0000313" key="2">
    <source>
        <dbReference type="Proteomes" id="UP001328107"/>
    </source>
</evidence>
<dbReference type="AlphaFoldDB" id="A0AAN4Z222"/>
<evidence type="ECO:0000313" key="1">
    <source>
        <dbReference type="EMBL" id="GMR30508.1"/>
    </source>
</evidence>
<name>A0AAN4Z222_9BILA</name>
<protein>
    <submittedName>
        <fullName evidence="1">Uncharacterized protein</fullName>
    </submittedName>
</protein>
<accession>A0AAN4Z222</accession>
<reference evidence="2" key="1">
    <citation type="submission" date="2022-10" db="EMBL/GenBank/DDBJ databases">
        <title>Genome assembly of Pristionchus species.</title>
        <authorList>
            <person name="Yoshida K."/>
            <person name="Sommer R.J."/>
        </authorList>
    </citation>
    <scope>NUCLEOTIDE SEQUENCE [LARGE SCALE GENOMIC DNA]</scope>
    <source>
        <strain evidence="2">RS5460</strain>
    </source>
</reference>
<gene>
    <name evidence="1" type="ORF">PMAYCL1PPCAC_00703</name>
</gene>
<dbReference type="Proteomes" id="UP001328107">
    <property type="component" value="Unassembled WGS sequence"/>
</dbReference>
<organism evidence="1 2">
    <name type="scientific">Pristionchus mayeri</name>
    <dbReference type="NCBI Taxonomy" id="1317129"/>
    <lineage>
        <taxon>Eukaryota</taxon>
        <taxon>Metazoa</taxon>
        <taxon>Ecdysozoa</taxon>
        <taxon>Nematoda</taxon>
        <taxon>Chromadorea</taxon>
        <taxon>Rhabditida</taxon>
        <taxon>Rhabditina</taxon>
        <taxon>Diplogasteromorpha</taxon>
        <taxon>Diplogasteroidea</taxon>
        <taxon>Neodiplogasteridae</taxon>
        <taxon>Pristionchus</taxon>
    </lineage>
</organism>
<comment type="caution">
    <text evidence="1">The sequence shown here is derived from an EMBL/GenBank/DDBJ whole genome shotgun (WGS) entry which is preliminary data.</text>
</comment>
<keyword evidence="2" id="KW-1185">Reference proteome</keyword>
<feature type="non-terminal residue" evidence="1">
    <location>
        <position position="77"/>
    </location>
</feature>
<feature type="non-terminal residue" evidence="1">
    <location>
        <position position="1"/>
    </location>
</feature>
<proteinExistence type="predicted"/>
<dbReference type="EMBL" id="BTRK01000001">
    <property type="protein sequence ID" value="GMR30508.1"/>
    <property type="molecule type" value="Genomic_DNA"/>
</dbReference>
<sequence>RFRFSVAKIVIFYCCVFSAFFVQGPLSQLCLEASENMRASQLQRLSSSWPSEVLLRIECLEPTRFSLLLANFIVLMF</sequence>